<gene>
    <name evidence="2" type="ORF">ACFODT_12655</name>
</gene>
<accession>A0ABV7CAK9</accession>
<protein>
    <submittedName>
        <fullName evidence="2">Uncharacterized protein</fullName>
    </submittedName>
</protein>
<sequence>MPISILYDDKTAHSLPETSKDSHSGHDFDEFLPKILSTPPYQARFAEILG</sequence>
<reference evidence="3" key="1">
    <citation type="journal article" date="2019" name="Int. J. Syst. Evol. Microbiol.">
        <title>The Global Catalogue of Microorganisms (GCM) 10K type strain sequencing project: providing services to taxonomists for standard genome sequencing and annotation.</title>
        <authorList>
            <consortium name="The Broad Institute Genomics Platform"/>
            <consortium name="The Broad Institute Genome Sequencing Center for Infectious Disease"/>
            <person name="Wu L."/>
            <person name="Ma J."/>
        </authorList>
    </citation>
    <scope>NUCLEOTIDE SEQUENCE [LARGE SCALE GENOMIC DNA]</scope>
    <source>
        <strain evidence="3">KCTC 62784</strain>
    </source>
</reference>
<comment type="caution">
    <text evidence="2">The sequence shown here is derived from an EMBL/GenBank/DDBJ whole genome shotgun (WGS) entry which is preliminary data.</text>
</comment>
<feature type="compositionally biased region" description="Basic and acidic residues" evidence="1">
    <location>
        <begin position="7"/>
        <end position="26"/>
    </location>
</feature>
<feature type="region of interest" description="Disordered" evidence="1">
    <location>
        <begin position="1"/>
        <end position="26"/>
    </location>
</feature>
<evidence type="ECO:0000256" key="1">
    <source>
        <dbReference type="SAM" id="MobiDB-lite"/>
    </source>
</evidence>
<dbReference type="RefSeq" id="WP_164711852.1">
    <property type="nucleotide sequence ID" value="NZ_AP024911.1"/>
</dbReference>
<name>A0ABV7CAK9_9VIBR</name>
<proteinExistence type="predicted"/>
<dbReference type="Proteomes" id="UP001595384">
    <property type="component" value="Unassembled WGS sequence"/>
</dbReference>
<organism evidence="2 3">
    <name type="scientific">Vibrio zhugei</name>
    <dbReference type="NCBI Taxonomy" id="2479546"/>
    <lineage>
        <taxon>Bacteria</taxon>
        <taxon>Pseudomonadati</taxon>
        <taxon>Pseudomonadota</taxon>
        <taxon>Gammaproteobacteria</taxon>
        <taxon>Vibrionales</taxon>
        <taxon>Vibrionaceae</taxon>
        <taxon>Vibrio</taxon>
    </lineage>
</organism>
<dbReference type="EMBL" id="JBHRSE010000084">
    <property type="protein sequence ID" value="MFC3024673.1"/>
    <property type="molecule type" value="Genomic_DNA"/>
</dbReference>
<evidence type="ECO:0000313" key="2">
    <source>
        <dbReference type="EMBL" id="MFC3024673.1"/>
    </source>
</evidence>
<keyword evidence="3" id="KW-1185">Reference proteome</keyword>
<evidence type="ECO:0000313" key="3">
    <source>
        <dbReference type="Proteomes" id="UP001595384"/>
    </source>
</evidence>